<gene>
    <name evidence="8" type="primary">cysE</name>
    <name evidence="8" type="ORF">NCTC13337_01415</name>
</gene>
<evidence type="ECO:0000313" key="8">
    <source>
        <dbReference type="EMBL" id="SUO95516.1"/>
    </source>
</evidence>
<dbReference type="FunFam" id="2.160.10.10:FF:000007">
    <property type="entry name" value="Serine acetyltransferase"/>
    <property type="match status" value="1"/>
</dbReference>
<evidence type="ECO:0000256" key="4">
    <source>
        <dbReference type="ARBA" id="ARBA00022737"/>
    </source>
</evidence>
<dbReference type="NCBIfam" id="TIGR01172">
    <property type="entry name" value="cysE"/>
    <property type="match status" value="1"/>
</dbReference>
<dbReference type="InterPro" id="IPR042122">
    <property type="entry name" value="Ser_AcTrfase_N_sf"/>
</dbReference>
<evidence type="ECO:0000256" key="6">
    <source>
        <dbReference type="ARBA" id="ARBA00049486"/>
    </source>
</evidence>
<dbReference type="CDD" id="cd03354">
    <property type="entry name" value="LbH_SAT"/>
    <property type="match status" value="1"/>
</dbReference>
<keyword evidence="4" id="KW-0677">Repeat</keyword>
<evidence type="ECO:0000256" key="7">
    <source>
        <dbReference type="PIRNR" id="PIRNR000441"/>
    </source>
</evidence>
<dbReference type="InterPro" id="IPR018357">
    <property type="entry name" value="Hexapep_transf_CS"/>
</dbReference>
<proteinExistence type="inferred from homology"/>
<comment type="catalytic activity">
    <reaction evidence="6 7">
        <text>L-serine + acetyl-CoA = O-acetyl-L-serine + CoA</text>
        <dbReference type="Rhea" id="RHEA:24560"/>
        <dbReference type="ChEBI" id="CHEBI:33384"/>
        <dbReference type="ChEBI" id="CHEBI:57287"/>
        <dbReference type="ChEBI" id="CHEBI:57288"/>
        <dbReference type="ChEBI" id="CHEBI:58340"/>
        <dbReference type="EC" id="2.3.1.30"/>
    </reaction>
</comment>
<comment type="similarity">
    <text evidence="1 7">Belongs to the transferase hexapeptide repeat family.</text>
</comment>
<dbReference type="OrthoDB" id="9801456at2"/>
<dbReference type="InterPro" id="IPR005881">
    <property type="entry name" value="Ser_O-AcTrfase"/>
</dbReference>
<dbReference type="AlphaFoldDB" id="A0A380MTY3"/>
<dbReference type="Proteomes" id="UP000254601">
    <property type="component" value="Unassembled WGS sequence"/>
</dbReference>
<keyword evidence="3 7" id="KW-0808">Transferase</keyword>
<dbReference type="RefSeq" id="WP_072576862.1">
    <property type="nucleotide sequence ID" value="NZ_LWHB01000110.1"/>
</dbReference>
<name>A0A380MTY3_9GAMM</name>
<keyword evidence="9" id="KW-1185">Reference proteome</keyword>
<dbReference type="NCBIfam" id="NF041874">
    <property type="entry name" value="EPS_EpsC"/>
    <property type="match status" value="1"/>
</dbReference>
<dbReference type="PANTHER" id="PTHR42811">
    <property type="entry name" value="SERINE ACETYLTRANSFERASE"/>
    <property type="match status" value="1"/>
</dbReference>
<accession>A0A380MTY3</accession>
<keyword evidence="5 7" id="KW-0012">Acyltransferase</keyword>
<dbReference type="Gene3D" id="1.10.3130.10">
    <property type="entry name" value="serine acetyltransferase, domain 1"/>
    <property type="match status" value="1"/>
</dbReference>
<dbReference type="Pfam" id="PF00132">
    <property type="entry name" value="Hexapep"/>
    <property type="match status" value="1"/>
</dbReference>
<dbReference type="InterPro" id="IPR011004">
    <property type="entry name" value="Trimer_LpxA-like_sf"/>
</dbReference>
<evidence type="ECO:0000256" key="1">
    <source>
        <dbReference type="ARBA" id="ARBA00007274"/>
    </source>
</evidence>
<dbReference type="GO" id="GO:0006535">
    <property type="term" value="P:cysteine biosynthetic process from serine"/>
    <property type="evidence" value="ECO:0007669"/>
    <property type="project" value="InterPro"/>
</dbReference>
<dbReference type="EC" id="2.3.1.30" evidence="7"/>
<dbReference type="GO" id="GO:0009001">
    <property type="term" value="F:serine O-acetyltransferase activity"/>
    <property type="evidence" value="ECO:0007669"/>
    <property type="project" value="UniProtKB-EC"/>
</dbReference>
<sequence>MRWWQLVKEDFQTVFERDPATQSAWQVLTLHTGFWAVMTYRLEHALWLMGWRWLARWLSIVSRLFTGVEIHPAVKAGRRLFIDHGMGVVIGETAELGNDVSIYQGVTLGGTSWAQTKRHPTIGNNVIIGAGAKVIGAITLADNVRVGSNAVVVKDVPAHTTVVGIPARAVKPKVDDCERFEAYAQSNEELDPIMATLEKLHARICALEAENKRLRLEDSRSRINHE</sequence>
<dbReference type="GO" id="GO:0005737">
    <property type="term" value="C:cytoplasm"/>
    <property type="evidence" value="ECO:0007669"/>
    <property type="project" value="InterPro"/>
</dbReference>
<dbReference type="InterPro" id="IPR053376">
    <property type="entry name" value="Serine_acetyltransferase"/>
</dbReference>
<protein>
    <recommendedName>
        <fullName evidence="7">Serine acetyltransferase</fullName>
        <ecNumber evidence="7">2.3.1.30</ecNumber>
    </recommendedName>
</protein>
<dbReference type="Gene3D" id="2.160.10.10">
    <property type="entry name" value="Hexapeptide repeat proteins"/>
    <property type="match status" value="1"/>
</dbReference>
<dbReference type="PROSITE" id="PS00101">
    <property type="entry name" value="HEXAPEP_TRANSFERASES"/>
    <property type="match status" value="1"/>
</dbReference>
<dbReference type="InterPro" id="IPR001451">
    <property type="entry name" value="Hexapep"/>
</dbReference>
<keyword evidence="2" id="KW-0028">Amino-acid biosynthesis</keyword>
<reference evidence="8 9" key="1">
    <citation type="submission" date="2018-06" db="EMBL/GenBank/DDBJ databases">
        <authorList>
            <consortium name="Pathogen Informatics"/>
            <person name="Doyle S."/>
        </authorList>
    </citation>
    <scope>NUCLEOTIDE SEQUENCE [LARGE SCALE GENOMIC DNA]</scope>
    <source>
        <strain evidence="8 9">NCTC13337</strain>
    </source>
</reference>
<dbReference type="PIRSF" id="PIRSF000441">
    <property type="entry name" value="CysE"/>
    <property type="match status" value="1"/>
</dbReference>
<dbReference type="SUPFAM" id="SSF51161">
    <property type="entry name" value="Trimeric LpxA-like enzymes"/>
    <property type="match status" value="1"/>
</dbReference>
<evidence type="ECO:0000256" key="3">
    <source>
        <dbReference type="ARBA" id="ARBA00022679"/>
    </source>
</evidence>
<dbReference type="EMBL" id="UHIC01000001">
    <property type="protein sequence ID" value="SUO95516.1"/>
    <property type="molecule type" value="Genomic_DNA"/>
</dbReference>
<evidence type="ECO:0000313" key="9">
    <source>
        <dbReference type="Proteomes" id="UP000254601"/>
    </source>
</evidence>
<dbReference type="InterPro" id="IPR045304">
    <property type="entry name" value="LbH_SAT"/>
</dbReference>
<evidence type="ECO:0000256" key="2">
    <source>
        <dbReference type="ARBA" id="ARBA00022605"/>
    </source>
</evidence>
<evidence type="ECO:0000256" key="5">
    <source>
        <dbReference type="ARBA" id="ARBA00023315"/>
    </source>
</evidence>
<organism evidence="8 9">
    <name type="scientific">Suttonella ornithocola</name>
    <dbReference type="NCBI Taxonomy" id="279832"/>
    <lineage>
        <taxon>Bacteria</taxon>
        <taxon>Pseudomonadati</taxon>
        <taxon>Pseudomonadota</taxon>
        <taxon>Gammaproteobacteria</taxon>
        <taxon>Cardiobacteriales</taxon>
        <taxon>Cardiobacteriaceae</taxon>
        <taxon>Suttonella</taxon>
    </lineage>
</organism>